<comment type="catalytic activity">
    <reaction evidence="9">
        <text>tRNA(Pro) + L-proline + ATP = L-prolyl-tRNA(Pro) + AMP + diphosphate</text>
        <dbReference type="Rhea" id="RHEA:14305"/>
        <dbReference type="Rhea" id="RHEA-COMP:9700"/>
        <dbReference type="Rhea" id="RHEA-COMP:9702"/>
        <dbReference type="ChEBI" id="CHEBI:30616"/>
        <dbReference type="ChEBI" id="CHEBI:33019"/>
        <dbReference type="ChEBI" id="CHEBI:60039"/>
        <dbReference type="ChEBI" id="CHEBI:78442"/>
        <dbReference type="ChEBI" id="CHEBI:78532"/>
        <dbReference type="ChEBI" id="CHEBI:456215"/>
        <dbReference type="EC" id="6.1.1.15"/>
    </reaction>
</comment>
<dbReference type="EMBL" id="MHTB01000049">
    <property type="protein sequence ID" value="OHA54381.1"/>
    <property type="molecule type" value="Genomic_DNA"/>
</dbReference>
<evidence type="ECO:0000256" key="1">
    <source>
        <dbReference type="ARBA" id="ARBA00012831"/>
    </source>
</evidence>
<dbReference type="InterPro" id="IPR036621">
    <property type="entry name" value="Anticodon-bd_dom_sf"/>
</dbReference>
<feature type="domain" description="Aminoacyl-transfer RNA synthetases class-II family profile" evidence="10">
    <location>
        <begin position="38"/>
        <end position="318"/>
    </location>
</feature>
<proteinExistence type="predicted"/>
<dbReference type="InterPro" id="IPR002316">
    <property type="entry name" value="Pro-tRNA-ligase_IIa"/>
</dbReference>
<dbReference type="PROSITE" id="PS50862">
    <property type="entry name" value="AA_TRNA_LIGASE_II"/>
    <property type="match status" value="1"/>
</dbReference>
<organism evidence="11 12">
    <name type="scientific">Candidatus Veblenbacteria bacterium RIFOXYA2_FULL_43_9</name>
    <dbReference type="NCBI Taxonomy" id="1802425"/>
    <lineage>
        <taxon>Bacteria</taxon>
        <taxon>Candidatus Vebleniibacteriota</taxon>
    </lineage>
</organism>
<keyword evidence="5" id="KW-0067">ATP-binding</keyword>
<evidence type="ECO:0000256" key="5">
    <source>
        <dbReference type="ARBA" id="ARBA00022840"/>
    </source>
</evidence>
<evidence type="ECO:0000259" key="10">
    <source>
        <dbReference type="PROSITE" id="PS50862"/>
    </source>
</evidence>
<sequence length="416" mass="46892">MLQSELFSKTSRTVSSDEVSVNARLLTQGGFIDKQMSGIYSYLPLGYLVVKKIEQIIREEMNKIGGQEMVMTAIQPKELWQKTNRWQTPEEIMFKIIEDKGEPTAGLAWTHEEPVTQIAQRFISSYRDLPRAVYQFQTKFRNEPRAKSGIIRLREFVMKDLYSFHASQADLDQYYEKVKQAYLNIFNRCGLRALIVEASGGAFTKQYSHEFQVLSEAGEDSIIYCERCNYAQNREVAKGQVGEKCPVCGQGKLAEGKSVEVGNIFKLGTKFSESLDLMFTDEKGEQQPVIMASYGIGPGRVMGTIVEVSYDQAGIIWPESVAPYKFNLIRLGDDVAVNNLADGVYKKLTAAGMEVLYDDRVESAGVKLKDADLIGIPWRLVISDKSGKKIELKARNSKETKLLTLDEILSKFSVRS</sequence>
<evidence type="ECO:0000256" key="9">
    <source>
        <dbReference type="ARBA" id="ARBA00047671"/>
    </source>
</evidence>
<dbReference type="PANTHER" id="PTHR42753">
    <property type="entry name" value="MITOCHONDRIAL RIBOSOME PROTEIN L39/PROLYL-TRNA LIGASE FAMILY MEMBER"/>
    <property type="match status" value="1"/>
</dbReference>
<dbReference type="InterPro" id="IPR004154">
    <property type="entry name" value="Anticodon-bd"/>
</dbReference>
<keyword evidence="4" id="KW-0547">Nucleotide-binding</keyword>
<evidence type="ECO:0000256" key="6">
    <source>
        <dbReference type="ARBA" id="ARBA00022917"/>
    </source>
</evidence>
<evidence type="ECO:0000256" key="4">
    <source>
        <dbReference type="ARBA" id="ARBA00022741"/>
    </source>
</evidence>
<dbReference type="GO" id="GO:0004827">
    <property type="term" value="F:proline-tRNA ligase activity"/>
    <property type="evidence" value="ECO:0007669"/>
    <property type="project" value="UniProtKB-EC"/>
</dbReference>
<dbReference type="PANTHER" id="PTHR42753:SF2">
    <property type="entry name" value="PROLINE--TRNA LIGASE"/>
    <property type="match status" value="1"/>
</dbReference>
<evidence type="ECO:0000256" key="2">
    <source>
        <dbReference type="ARBA" id="ARBA00019110"/>
    </source>
</evidence>
<evidence type="ECO:0000313" key="11">
    <source>
        <dbReference type="EMBL" id="OHA54381.1"/>
    </source>
</evidence>
<dbReference type="Proteomes" id="UP000178936">
    <property type="component" value="Unassembled WGS sequence"/>
</dbReference>
<dbReference type="EC" id="6.1.1.15" evidence="1"/>
<dbReference type="InterPro" id="IPR050062">
    <property type="entry name" value="Pro-tRNA_synthetase"/>
</dbReference>
<dbReference type="InterPro" id="IPR044140">
    <property type="entry name" value="ProRS_anticodon_short"/>
</dbReference>
<dbReference type="Gene3D" id="3.40.50.800">
    <property type="entry name" value="Anticodon-binding domain"/>
    <property type="match status" value="1"/>
</dbReference>
<dbReference type="Pfam" id="PF03129">
    <property type="entry name" value="HGTP_anticodon"/>
    <property type="match status" value="1"/>
</dbReference>
<name>A0A1G2Q3F3_9BACT</name>
<dbReference type="GO" id="GO:0005524">
    <property type="term" value="F:ATP binding"/>
    <property type="evidence" value="ECO:0007669"/>
    <property type="project" value="UniProtKB-KW"/>
</dbReference>
<evidence type="ECO:0000256" key="7">
    <source>
        <dbReference type="ARBA" id="ARBA00023146"/>
    </source>
</evidence>
<accession>A0A1G2Q3F3</accession>
<dbReference type="CDD" id="cd00861">
    <property type="entry name" value="ProRS_anticodon_short"/>
    <property type="match status" value="1"/>
</dbReference>
<keyword evidence="3" id="KW-0436">Ligase</keyword>
<dbReference type="AlphaFoldDB" id="A0A1G2Q3F3"/>
<dbReference type="SUPFAM" id="SSF55681">
    <property type="entry name" value="Class II aaRS and biotin synthetases"/>
    <property type="match status" value="1"/>
</dbReference>
<dbReference type="GO" id="GO:0005829">
    <property type="term" value="C:cytosol"/>
    <property type="evidence" value="ECO:0007669"/>
    <property type="project" value="TreeGrafter"/>
</dbReference>
<dbReference type="InterPro" id="IPR002314">
    <property type="entry name" value="aa-tRNA-synt_IIb"/>
</dbReference>
<gene>
    <name evidence="11" type="ORF">A2226_03155</name>
</gene>
<dbReference type="InterPro" id="IPR045864">
    <property type="entry name" value="aa-tRNA-synth_II/BPL/LPL"/>
</dbReference>
<evidence type="ECO:0000313" key="12">
    <source>
        <dbReference type="Proteomes" id="UP000178936"/>
    </source>
</evidence>
<dbReference type="InterPro" id="IPR006195">
    <property type="entry name" value="aa-tRNA-synth_II"/>
</dbReference>
<evidence type="ECO:0000256" key="3">
    <source>
        <dbReference type="ARBA" id="ARBA00022598"/>
    </source>
</evidence>
<dbReference type="SUPFAM" id="SSF52954">
    <property type="entry name" value="Class II aaRS ABD-related"/>
    <property type="match status" value="1"/>
</dbReference>
<dbReference type="GO" id="GO:0006433">
    <property type="term" value="P:prolyl-tRNA aminoacylation"/>
    <property type="evidence" value="ECO:0007669"/>
    <property type="project" value="InterPro"/>
</dbReference>
<dbReference type="PRINTS" id="PR01046">
    <property type="entry name" value="TRNASYNTHPRO"/>
</dbReference>
<reference evidence="11 12" key="1">
    <citation type="journal article" date="2016" name="Nat. Commun.">
        <title>Thousands of microbial genomes shed light on interconnected biogeochemical processes in an aquifer system.</title>
        <authorList>
            <person name="Anantharaman K."/>
            <person name="Brown C.T."/>
            <person name="Hug L.A."/>
            <person name="Sharon I."/>
            <person name="Castelle C.J."/>
            <person name="Probst A.J."/>
            <person name="Thomas B.C."/>
            <person name="Singh A."/>
            <person name="Wilkins M.J."/>
            <person name="Karaoz U."/>
            <person name="Brodie E.L."/>
            <person name="Williams K.H."/>
            <person name="Hubbard S.S."/>
            <person name="Banfield J.F."/>
        </authorList>
    </citation>
    <scope>NUCLEOTIDE SEQUENCE [LARGE SCALE GENOMIC DNA]</scope>
</reference>
<evidence type="ECO:0000256" key="8">
    <source>
        <dbReference type="ARBA" id="ARBA00029731"/>
    </source>
</evidence>
<dbReference type="Gene3D" id="3.30.930.10">
    <property type="entry name" value="Bira Bifunctional Protein, Domain 2"/>
    <property type="match status" value="1"/>
</dbReference>
<comment type="caution">
    <text evidence="11">The sequence shown here is derived from an EMBL/GenBank/DDBJ whole genome shotgun (WGS) entry which is preliminary data.</text>
</comment>
<keyword evidence="7" id="KW-0030">Aminoacyl-tRNA synthetase</keyword>
<keyword evidence="6" id="KW-0648">Protein biosynthesis</keyword>
<dbReference type="Pfam" id="PF00587">
    <property type="entry name" value="tRNA-synt_2b"/>
    <property type="match status" value="1"/>
</dbReference>
<protein>
    <recommendedName>
        <fullName evidence="2">Proline--tRNA ligase</fullName>
        <ecNumber evidence="1">6.1.1.15</ecNumber>
    </recommendedName>
    <alternativeName>
        <fullName evidence="8">Prolyl-tRNA synthetase</fullName>
    </alternativeName>
</protein>